<evidence type="ECO:0000313" key="3">
    <source>
        <dbReference type="Proteomes" id="UP000248729"/>
    </source>
</evidence>
<dbReference type="InterPro" id="IPR035292">
    <property type="entry name" value="DUF5363"/>
</dbReference>
<protein>
    <recommendedName>
        <fullName evidence="4">DUF5363 family protein</fullName>
    </recommendedName>
</protein>
<dbReference type="Proteomes" id="UP000248729">
    <property type="component" value="Unassembled WGS sequence"/>
</dbReference>
<sequence length="57" mass="6833">MLTWFKKWLARYDDWCQSMGLTPDQKRCCVPYRKDPIHDKEPSHDKDPAHGKDIEKS</sequence>
<organism evidence="2 3">
    <name type="scientific">Vibrio diazotrophicus</name>
    <dbReference type="NCBI Taxonomy" id="685"/>
    <lineage>
        <taxon>Bacteria</taxon>
        <taxon>Pseudomonadati</taxon>
        <taxon>Pseudomonadota</taxon>
        <taxon>Gammaproteobacteria</taxon>
        <taxon>Vibrionales</taxon>
        <taxon>Vibrionaceae</taxon>
        <taxon>Vibrio</taxon>
    </lineage>
</organism>
<dbReference type="Pfam" id="PF17320">
    <property type="entry name" value="DUF5363"/>
    <property type="match status" value="1"/>
</dbReference>
<dbReference type="AlphaFoldDB" id="A0A329ELE5"/>
<evidence type="ECO:0000256" key="1">
    <source>
        <dbReference type="SAM" id="MobiDB-lite"/>
    </source>
</evidence>
<reference evidence="2 3" key="1">
    <citation type="submission" date="2018-06" db="EMBL/GenBank/DDBJ databases">
        <title>Freshwater and sediment microbial communities from various areas in North America, analyzing microbe dynamics in response to fracking.</title>
        <authorList>
            <person name="Lamendella R."/>
        </authorList>
    </citation>
    <scope>NUCLEOTIDE SEQUENCE [LARGE SCALE GENOMIC DNA]</scope>
    <source>
        <strain evidence="2 3">99A</strain>
    </source>
</reference>
<dbReference type="RefSeq" id="WP_180980153.1">
    <property type="nucleotide sequence ID" value="NZ_JAPWHJ010000002.1"/>
</dbReference>
<feature type="region of interest" description="Disordered" evidence="1">
    <location>
        <begin position="32"/>
        <end position="57"/>
    </location>
</feature>
<name>A0A329ELE5_VIBDI</name>
<proteinExistence type="predicted"/>
<accession>A0A329ELE5</accession>
<evidence type="ECO:0000313" key="2">
    <source>
        <dbReference type="EMBL" id="RAS69315.1"/>
    </source>
</evidence>
<comment type="caution">
    <text evidence="2">The sequence shown here is derived from an EMBL/GenBank/DDBJ whole genome shotgun (WGS) entry which is preliminary data.</text>
</comment>
<gene>
    <name evidence="2" type="ORF">DET48_102144</name>
</gene>
<dbReference type="EMBL" id="QLTR01000002">
    <property type="protein sequence ID" value="RAS69315.1"/>
    <property type="molecule type" value="Genomic_DNA"/>
</dbReference>
<evidence type="ECO:0008006" key="4">
    <source>
        <dbReference type="Google" id="ProtNLM"/>
    </source>
</evidence>